<dbReference type="InterPro" id="IPR050555">
    <property type="entry name" value="Bact_Solute-Bind_Prot2"/>
</dbReference>
<dbReference type="Proteomes" id="UP001157091">
    <property type="component" value="Unassembled WGS sequence"/>
</dbReference>
<evidence type="ECO:0000259" key="4">
    <source>
        <dbReference type="Pfam" id="PF13407"/>
    </source>
</evidence>
<evidence type="ECO:0000256" key="3">
    <source>
        <dbReference type="SAM" id="SignalP"/>
    </source>
</evidence>
<dbReference type="Gene3D" id="3.40.50.2300">
    <property type="match status" value="2"/>
</dbReference>
<proteinExistence type="predicted"/>
<evidence type="ECO:0000256" key="1">
    <source>
        <dbReference type="ARBA" id="ARBA00004196"/>
    </source>
</evidence>
<evidence type="ECO:0000313" key="6">
    <source>
        <dbReference type="Proteomes" id="UP001157091"/>
    </source>
</evidence>
<dbReference type="InterPro" id="IPR028082">
    <property type="entry name" value="Peripla_BP_I"/>
</dbReference>
<reference evidence="6" key="1">
    <citation type="journal article" date="2019" name="Int. J. Syst. Evol. Microbiol.">
        <title>The Global Catalogue of Microorganisms (GCM) 10K type strain sequencing project: providing services to taxonomists for standard genome sequencing and annotation.</title>
        <authorList>
            <consortium name="The Broad Institute Genomics Platform"/>
            <consortium name="The Broad Institute Genome Sequencing Center for Infectious Disease"/>
            <person name="Wu L."/>
            <person name="Ma J."/>
        </authorList>
    </citation>
    <scope>NUCLEOTIDE SEQUENCE [LARGE SCALE GENOMIC DNA]</scope>
    <source>
        <strain evidence="6">NBRC 106348</strain>
    </source>
</reference>
<feature type="signal peptide" evidence="3">
    <location>
        <begin position="1"/>
        <end position="17"/>
    </location>
</feature>
<organism evidence="5 6">
    <name type="scientific">Luteimicrobium album</name>
    <dbReference type="NCBI Taxonomy" id="1054550"/>
    <lineage>
        <taxon>Bacteria</taxon>
        <taxon>Bacillati</taxon>
        <taxon>Actinomycetota</taxon>
        <taxon>Actinomycetes</taxon>
        <taxon>Micrococcales</taxon>
        <taxon>Luteimicrobium</taxon>
    </lineage>
</organism>
<evidence type="ECO:0000256" key="2">
    <source>
        <dbReference type="ARBA" id="ARBA00022729"/>
    </source>
</evidence>
<accession>A0ABQ6HVN8</accession>
<dbReference type="PANTHER" id="PTHR30036:SF1">
    <property type="entry name" value="D-XYLOSE-BINDING PERIPLASMIC PROTEIN"/>
    <property type="match status" value="1"/>
</dbReference>
<sequence>MAASAVAGALVTLTACANGVSPEGSRTGTRPATEAKIGLLLPDSVTPRYSTADYPLFKAAVAERCPRCQVLYQNAAGSAAAQQQQAQAMITQDVSVLVLDPFDRQAAAAIVTQARAKGIPVIAYDRLVDSGGLAAYVSFDNEKIGELQARSLVDRMRALGLPDDAGILEINGSPTDNNARLYQQGARNVLKTTGYRVLGSFDTPGWDPIKAQQWASGQIAKVGADEIKGVYAANDDLAAAAISALQSAGVATLPPVTGQDASLAGLQRVIAGEQYMTVYKAFKPEATKAAELALDLAAGKSVSLPTTATTATGQVVPAMLLDTVPVTADDIADTVVKDGVFTVEDLCTAPYAAACERIGLE</sequence>
<feature type="chain" id="PRO_5046929405" evidence="3">
    <location>
        <begin position="18"/>
        <end position="361"/>
    </location>
</feature>
<keyword evidence="2 3" id="KW-0732">Signal</keyword>
<dbReference type="SUPFAM" id="SSF53822">
    <property type="entry name" value="Periplasmic binding protein-like I"/>
    <property type="match status" value="1"/>
</dbReference>
<comment type="subcellular location">
    <subcellularLocation>
        <location evidence="1">Cell envelope</location>
    </subcellularLocation>
</comment>
<keyword evidence="6" id="KW-1185">Reference proteome</keyword>
<dbReference type="EMBL" id="BSUK01000001">
    <property type="protein sequence ID" value="GMA22573.1"/>
    <property type="molecule type" value="Genomic_DNA"/>
</dbReference>
<dbReference type="Pfam" id="PF13407">
    <property type="entry name" value="Peripla_BP_4"/>
    <property type="match status" value="1"/>
</dbReference>
<evidence type="ECO:0000313" key="5">
    <source>
        <dbReference type="EMBL" id="GMA22573.1"/>
    </source>
</evidence>
<comment type="caution">
    <text evidence="5">The sequence shown here is derived from an EMBL/GenBank/DDBJ whole genome shotgun (WGS) entry which is preliminary data.</text>
</comment>
<dbReference type="InterPro" id="IPR025997">
    <property type="entry name" value="SBP_2_dom"/>
</dbReference>
<name>A0ABQ6HVN8_9MICO</name>
<protein>
    <submittedName>
        <fullName evidence="5">ABC transporter substrate-binding protein</fullName>
    </submittedName>
</protein>
<dbReference type="PANTHER" id="PTHR30036">
    <property type="entry name" value="D-XYLOSE-BINDING PERIPLASMIC PROTEIN"/>
    <property type="match status" value="1"/>
</dbReference>
<feature type="domain" description="Periplasmic binding protein" evidence="4">
    <location>
        <begin position="37"/>
        <end position="300"/>
    </location>
</feature>
<gene>
    <name evidence="5" type="ORF">GCM10025864_03320</name>
</gene>